<feature type="region of interest" description="Disordered" evidence="8">
    <location>
        <begin position="1"/>
        <end position="27"/>
    </location>
</feature>
<dbReference type="PANTHER" id="PTHR39145:SF1">
    <property type="entry name" value="BIOGENESIS OF LYSOSOME-RELATED ORGANELLES COMPLEX 1 SUBUNIT CNL1"/>
    <property type="match status" value="1"/>
</dbReference>
<evidence type="ECO:0000256" key="2">
    <source>
        <dbReference type="ARBA" id="ARBA00004496"/>
    </source>
</evidence>
<protein>
    <recommendedName>
        <fullName evidence="4">Biogenesis of lysosome-related organelles complex 1 subunit CNL1</fullName>
    </recommendedName>
    <alternativeName>
        <fullName evidence="6">CNO-like protein 1</fullName>
    </alternativeName>
</protein>
<keyword evidence="5" id="KW-0963">Cytoplasm</keyword>
<evidence type="ECO:0000256" key="1">
    <source>
        <dbReference type="ARBA" id="ARBA00003807"/>
    </source>
</evidence>
<reference evidence="9 10" key="1">
    <citation type="submission" date="2018-10" db="EMBL/GenBank/DDBJ databases">
        <title>Fifty Aureobasidium pullulans genomes reveal a recombining polyextremotolerant generalist.</title>
        <authorList>
            <person name="Gostincar C."/>
            <person name="Turk M."/>
            <person name="Zajc J."/>
            <person name="Gunde-Cimerman N."/>
        </authorList>
    </citation>
    <scope>NUCLEOTIDE SEQUENCE [LARGE SCALE GENOMIC DNA]</scope>
    <source>
        <strain evidence="9 10">EXF-9785</strain>
    </source>
</reference>
<comment type="caution">
    <text evidence="9">The sequence shown here is derived from an EMBL/GenBank/DDBJ whole genome shotgun (WGS) entry which is preliminary data.</text>
</comment>
<evidence type="ECO:0000256" key="5">
    <source>
        <dbReference type="ARBA" id="ARBA00022490"/>
    </source>
</evidence>
<dbReference type="GO" id="GO:0031083">
    <property type="term" value="C:BLOC-1 complex"/>
    <property type="evidence" value="ECO:0007669"/>
    <property type="project" value="InterPro"/>
</dbReference>
<organism evidence="9 10">
    <name type="scientific">Aureobasidium pullulans</name>
    <name type="common">Black yeast</name>
    <name type="synonym">Pullularia pullulans</name>
    <dbReference type="NCBI Taxonomy" id="5580"/>
    <lineage>
        <taxon>Eukaryota</taxon>
        <taxon>Fungi</taxon>
        <taxon>Dikarya</taxon>
        <taxon>Ascomycota</taxon>
        <taxon>Pezizomycotina</taxon>
        <taxon>Dothideomycetes</taxon>
        <taxon>Dothideomycetidae</taxon>
        <taxon>Dothideales</taxon>
        <taxon>Saccotheciaceae</taxon>
        <taxon>Aureobasidium</taxon>
    </lineage>
</organism>
<dbReference type="GO" id="GO:0005737">
    <property type="term" value="C:cytoplasm"/>
    <property type="evidence" value="ECO:0007669"/>
    <property type="project" value="UniProtKB-SubCell"/>
</dbReference>
<comment type="similarity">
    <text evidence="3">Belongs to the BLOC1S4 family.</text>
</comment>
<keyword evidence="7" id="KW-0175">Coiled coil</keyword>
<evidence type="ECO:0000313" key="10">
    <source>
        <dbReference type="Proteomes" id="UP000308953"/>
    </source>
</evidence>
<dbReference type="AlphaFoldDB" id="A0A4S8ZU33"/>
<accession>A0A4S8ZU33</accession>
<evidence type="ECO:0000256" key="4">
    <source>
        <dbReference type="ARBA" id="ARBA00014971"/>
    </source>
</evidence>
<evidence type="ECO:0000256" key="8">
    <source>
        <dbReference type="SAM" id="MobiDB-lite"/>
    </source>
</evidence>
<evidence type="ECO:0000256" key="7">
    <source>
        <dbReference type="SAM" id="Coils"/>
    </source>
</evidence>
<feature type="coiled-coil region" evidence="7">
    <location>
        <begin position="112"/>
        <end position="159"/>
    </location>
</feature>
<feature type="compositionally biased region" description="Low complexity" evidence="8">
    <location>
        <begin position="8"/>
        <end position="24"/>
    </location>
</feature>
<evidence type="ECO:0000256" key="6">
    <source>
        <dbReference type="ARBA" id="ARBA00029995"/>
    </source>
</evidence>
<proteinExistence type="inferred from homology"/>
<gene>
    <name evidence="9" type="ORF">D6D10_09786</name>
</gene>
<dbReference type="PANTHER" id="PTHR39145">
    <property type="entry name" value="BIOGENESIS OF LYSOSOME-RELATED ORGANELLES COMPLEX 1 SUBUNIT CNL1"/>
    <property type="match status" value="1"/>
</dbReference>
<dbReference type="EMBL" id="QZAV01000446">
    <property type="protein sequence ID" value="THX26081.1"/>
    <property type="molecule type" value="Genomic_DNA"/>
</dbReference>
<comment type="subcellular location">
    <subcellularLocation>
        <location evidence="2">Cytoplasm</location>
    </subcellularLocation>
</comment>
<sequence length="161" mass="17861">MVPKKHSSSSSRAAAPTPSTLPPSQLGLNGEEVATFQRHQQVALSRANNNARAAAANGRVLVDTSSLQLLAHHFDHVMASIQQRADLHRVLELTRETQASVQRQSSRAISSIQAANAEIARVQGLLRQIDELETEFDKIRRIRDIVAAFRSRVEALERRVR</sequence>
<evidence type="ECO:0000313" key="9">
    <source>
        <dbReference type="EMBL" id="THX26081.1"/>
    </source>
</evidence>
<name>A0A4S8ZU33_AURPU</name>
<dbReference type="InterPro" id="IPR034455">
    <property type="entry name" value="CNL1"/>
</dbReference>
<dbReference type="Proteomes" id="UP000308953">
    <property type="component" value="Unassembled WGS sequence"/>
</dbReference>
<comment type="function">
    <text evidence="1">Component of the biogenesis of lysosome-related organelles complex-1 (BLOC-1), a complex that is involved in endosomal cargo sorting.</text>
</comment>
<evidence type="ECO:0000256" key="3">
    <source>
        <dbReference type="ARBA" id="ARBA00007289"/>
    </source>
</evidence>
<dbReference type="GO" id="GO:0007032">
    <property type="term" value="P:endosome organization"/>
    <property type="evidence" value="ECO:0007669"/>
    <property type="project" value="TreeGrafter"/>
</dbReference>